<comment type="caution">
    <text evidence="1">The sequence shown here is derived from an EMBL/GenBank/DDBJ whole genome shotgun (WGS) entry which is preliminary data.</text>
</comment>
<sequence>KMPQEIKCPISDSAIHDQKRVTGGSRSHKKKGMDELKHELFNPPSKSNAQLHNKAINAEDRTNRANQEKFYIDAFTGRISEISLMKLSEAMVLSPEAGHVSEISKTACPGKKLPEVNTLSTPQITPAKADDNNLTDLKEEDFCGDEVLIANV</sequence>
<feature type="non-terminal residue" evidence="1">
    <location>
        <position position="1"/>
    </location>
</feature>
<accession>A0ACA9RMI6</accession>
<organism evidence="1 2">
    <name type="scientific">Racocetra persica</name>
    <dbReference type="NCBI Taxonomy" id="160502"/>
    <lineage>
        <taxon>Eukaryota</taxon>
        <taxon>Fungi</taxon>
        <taxon>Fungi incertae sedis</taxon>
        <taxon>Mucoromycota</taxon>
        <taxon>Glomeromycotina</taxon>
        <taxon>Glomeromycetes</taxon>
        <taxon>Diversisporales</taxon>
        <taxon>Gigasporaceae</taxon>
        <taxon>Racocetra</taxon>
    </lineage>
</organism>
<proteinExistence type="predicted"/>
<reference evidence="1" key="1">
    <citation type="submission" date="2021-06" db="EMBL/GenBank/DDBJ databases">
        <authorList>
            <person name="Kallberg Y."/>
            <person name="Tangrot J."/>
            <person name="Rosling A."/>
        </authorList>
    </citation>
    <scope>NUCLEOTIDE SEQUENCE</scope>
    <source>
        <strain evidence="1">MA461A</strain>
    </source>
</reference>
<keyword evidence="2" id="KW-1185">Reference proteome</keyword>
<evidence type="ECO:0000313" key="2">
    <source>
        <dbReference type="Proteomes" id="UP000789920"/>
    </source>
</evidence>
<evidence type="ECO:0000313" key="1">
    <source>
        <dbReference type="EMBL" id="CAG8799512.1"/>
    </source>
</evidence>
<protein>
    <submittedName>
        <fullName evidence="1">16908_t:CDS:1</fullName>
    </submittedName>
</protein>
<gene>
    <name evidence="1" type="ORF">RPERSI_LOCUS20741</name>
</gene>
<dbReference type="EMBL" id="CAJVQC010059162">
    <property type="protein sequence ID" value="CAG8799512.1"/>
    <property type="molecule type" value="Genomic_DNA"/>
</dbReference>
<name>A0ACA9RMI6_9GLOM</name>
<feature type="non-terminal residue" evidence="1">
    <location>
        <position position="152"/>
    </location>
</feature>
<dbReference type="Proteomes" id="UP000789920">
    <property type="component" value="Unassembled WGS sequence"/>
</dbReference>